<organism evidence="1 2">
    <name type="scientific">Paucidesulfovibrio gracilis DSM 16080</name>
    <dbReference type="NCBI Taxonomy" id="1121449"/>
    <lineage>
        <taxon>Bacteria</taxon>
        <taxon>Pseudomonadati</taxon>
        <taxon>Thermodesulfobacteriota</taxon>
        <taxon>Desulfovibrionia</taxon>
        <taxon>Desulfovibrionales</taxon>
        <taxon>Desulfovibrionaceae</taxon>
        <taxon>Paucidesulfovibrio</taxon>
    </lineage>
</organism>
<reference evidence="1 2" key="1">
    <citation type="submission" date="2017-02" db="EMBL/GenBank/DDBJ databases">
        <authorList>
            <person name="Peterson S.W."/>
        </authorList>
    </citation>
    <scope>NUCLEOTIDE SEQUENCE [LARGE SCALE GENOMIC DNA]</scope>
    <source>
        <strain evidence="1 2">DSM 16080</strain>
    </source>
</reference>
<dbReference type="EMBL" id="FUYC01000001">
    <property type="protein sequence ID" value="SKA71204.1"/>
    <property type="molecule type" value="Genomic_DNA"/>
</dbReference>
<gene>
    <name evidence="1" type="ORF">SAMN02745704_00095</name>
</gene>
<protein>
    <submittedName>
        <fullName evidence="1">Uncharacterized protein</fullName>
    </submittedName>
</protein>
<evidence type="ECO:0000313" key="2">
    <source>
        <dbReference type="Proteomes" id="UP000190027"/>
    </source>
</evidence>
<evidence type="ECO:0000313" key="1">
    <source>
        <dbReference type="EMBL" id="SKA71204.1"/>
    </source>
</evidence>
<keyword evidence="2" id="KW-1185">Reference proteome</keyword>
<dbReference type="AlphaFoldDB" id="A0A1T4W1N6"/>
<dbReference type="Proteomes" id="UP000190027">
    <property type="component" value="Unassembled WGS sequence"/>
</dbReference>
<sequence>MEASVVAKVVFEDIVYFYDTTDLNAGNGSIHFGLEKNEEDGAYLATVSIKDADGNDIAFCGLKPEDLLNSVSLCQPNKIRDILA</sequence>
<name>A0A1T4W1N6_9BACT</name>
<accession>A0A1T4W1N6</accession>
<dbReference type="RefSeq" id="WP_078715688.1">
    <property type="nucleotide sequence ID" value="NZ_FUYC01000001.1"/>
</dbReference>
<proteinExistence type="predicted"/>